<keyword evidence="2 4" id="KW-0378">Hydrolase</keyword>
<keyword evidence="5" id="KW-1185">Reference proteome</keyword>
<dbReference type="GO" id="GO:0016787">
    <property type="term" value="F:hydrolase activity"/>
    <property type="evidence" value="ECO:0007669"/>
    <property type="project" value="UniProtKB-KW"/>
</dbReference>
<dbReference type="Proteomes" id="UP000078287">
    <property type="component" value="Unassembled WGS sequence"/>
</dbReference>
<dbReference type="InterPro" id="IPR000086">
    <property type="entry name" value="NUDIX_hydrolase_dom"/>
</dbReference>
<name>A0A178MI36_9CHLR</name>
<dbReference type="EMBL" id="LWQS01000034">
    <property type="protein sequence ID" value="OAN47837.1"/>
    <property type="molecule type" value="Genomic_DNA"/>
</dbReference>
<comment type="caution">
    <text evidence="4">The sequence shown here is derived from an EMBL/GenBank/DDBJ whole genome shotgun (WGS) entry which is preliminary data.</text>
</comment>
<dbReference type="Pfam" id="PF00293">
    <property type="entry name" value="NUDIX"/>
    <property type="match status" value="1"/>
</dbReference>
<dbReference type="PANTHER" id="PTHR43046">
    <property type="entry name" value="GDP-MANNOSE MANNOSYL HYDROLASE"/>
    <property type="match status" value="1"/>
</dbReference>
<evidence type="ECO:0000313" key="4">
    <source>
        <dbReference type="EMBL" id="OAN47837.1"/>
    </source>
</evidence>
<feature type="domain" description="Nudix hydrolase" evidence="3">
    <location>
        <begin position="46"/>
        <end position="190"/>
    </location>
</feature>
<dbReference type="STRING" id="1707952.A6A03_09240"/>
<dbReference type="PANTHER" id="PTHR43046:SF16">
    <property type="entry name" value="ADP-RIBOSE PYROPHOSPHATASE YJHB-RELATED"/>
    <property type="match status" value="1"/>
</dbReference>
<dbReference type="CDD" id="cd02883">
    <property type="entry name" value="NUDIX_Hydrolase"/>
    <property type="match status" value="1"/>
</dbReference>
<dbReference type="SUPFAM" id="SSF55811">
    <property type="entry name" value="Nudix"/>
    <property type="match status" value="1"/>
</dbReference>
<comment type="cofactor">
    <cofactor evidence="1">
        <name>Mg(2+)</name>
        <dbReference type="ChEBI" id="CHEBI:18420"/>
    </cofactor>
</comment>
<dbReference type="OrthoDB" id="9810968at2"/>
<reference evidence="4 5" key="1">
    <citation type="submission" date="2016-04" db="EMBL/GenBank/DDBJ databases">
        <title>Chloroflexus islandicus sp. nov., a thermophilic filamentous anoxygenic phototrophic bacterium from geyser Strokkur (Iceland).</title>
        <authorList>
            <person name="Gaisin V.A."/>
            <person name="Kalashnikov A.M."/>
            <person name="Sukhacheva M.V."/>
            <person name="Grouzdev D.S."/>
            <person name="Ivanov T.M."/>
            <person name="Kuznetsov B."/>
            <person name="Gorlenko V.M."/>
        </authorList>
    </citation>
    <scope>NUCLEOTIDE SEQUENCE [LARGE SCALE GENOMIC DNA]</scope>
    <source>
        <strain evidence="5">isl-2</strain>
    </source>
</reference>
<evidence type="ECO:0000256" key="1">
    <source>
        <dbReference type="ARBA" id="ARBA00001946"/>
    </source>
</evidence>
<protein>
    <submittedName>
        <fullName evidence="4">NUDIX hydrolase</fullName>
    </submittedName>
</protein>
<dbReference type="PROSITE" id="PS51462">
    <property type="entry name" value="NUDIX"/>
    <property type="match status" value="1"/>
</dbReference>
<organism evidence="4 5">
    <name type="scientific">Chloroflexus islandicus</name>
    <dbReference type="NCBI Taxonomy" id="1707952"/>
    <lineage>
        <taxon>Bacteria</taxon>
        <taxon>Bacillati</taxon>
        <taxon>Chloroflexota</taxon>
        <taxon>Chloroflexia</taxon>
        <taxon>Chloroflexales</taxon>
        <taxon>Chloroflexineae</taxon>
        <taxon>Chloroflexaceae</taxon>
        <taxon>Chloroflexus</taxon>
    </lineage>
</organism>
<accession>A0A178MI36</accession>
<proteinExistence type="predicted"/>
<sequence length="203" mass="22269">MNIQSIVAHLPVHHQAEVAELAVRYGMPRHRHVVLADGVFDPLIKTDRVGEVGMVVRRRDGGILVARKTYYPPEIFRLLTGGVGPGEPIASALAREVAEETSLTVQISRFLSVITYATPDLMSRRFVSYVFLLDEIGGALHVADPAEQVAEMRTVLPAELPVLAARLRQLSDRTDPAISGKWASWGQFRAVMHEEVGALLEAG</sequence>
<dbReference type="Gene3D" id="3.90.79.10">
    <property type="entry name" value="Nucleoside Triphosphate Pyrophosphohydrolase"/>
    <property type="match status" value="1"/>
</dbReference>
<evidence type="ECO:0000259" key="3">
    <source>
        <dbReference type="PROSITE" id="PS51462"/>
    </source>
</evidence>
<dbReference type="InterPro" id="IPR015797">
    <property type="entry name" value="NUDIX_hydrolase-like_dom_sf"/>
</dbReference>
<evidence type="ECO:0000256" key="2">
    <source>
        <dbReference type="ARBA" id="ARBA00022801"/>
    </source>
</evidence>
<dbReference type="AlphaFoldDB" id="A0A178MI36"/>
<evidence type="ECO:0000313" key="5">
    <source>
        <dbReference type="Proteomes" id="UP000078287"/>
    </source>
</evidence>
<gene>
    <name evidence="4" type="ORF">A6A03_09240</name>
</gene>